<feature type="region of interest" description="Disordered" evidence="2">
    <location>
        <begin position="322"/>
        <end position="350"/>
    </location>
</feature>
<accession>A0AA86W6H7</accession>
<reference evidence="3" key="1">
    <citation type="submission" date="2023-10" db="EMBL/GenBank/DDBJ databases">
        <authorList>
            <person name="Domelevo Entfellner J.-B."/>
        </authorList>
    </citation>
    <scope>NUCLEOTIDE SEQUENCE</scope>
</reference>
<dbReference type="EMBL" id="OY731408">
    <property type="protein sequence ID" value="CAJ1978850.1"/>
    <property type="molecule type" value="Genomic_DNA"/>
</dbReference>
<feature type="compositionally biased region" description="Basic residues" evidence="2">
    <location>
        <begin position="103"/>
        <end position="112"/>
    </location>
</feature>
<evidence type="ECO:0000313" key="3">
    <source>
        <dbReference type="EMBL" id="CAJ1978850.1"/>
    </source>
</evidence>
<feature type="coiled-coil region" evidence="1">
    <location>
        <begin position="358"/>
        <end position="385"/>
    </location>
</feature>
<feature type="region of interest" description="Disordered" evidence="2">
    <location>
        <begin position="1"/>
        <end position="66"/>
    </location>
</feature>
<evidence type="ECO:0000256" key="1">
    <source>
        <dbReference type="SAM" id="Coils"/>
    </source>
</evidence>
<feature type="region of interest" description="Disordered" evidence="2">
    <location>
        <begin position="79"/>
        <end position="122"/>
    </location>
</feature>
<keyword evidence="1" id="KW-0175">Coiled coil</keyword>
<feature type="region of interest" description="Disordered" evidence="2">
    <location>
        <begin position="538"/>
        <end position="576"/>
    </location>
</feature>
<sequence length="792" mass="89131">MTNPIAESEFPDETLNPSVTEQCQSQEPPPLQKSPSTDPQSPQTETLTLPHPDPQSPNPNQNHDSIIPDPILIVTVDDTEPEDSKPNALGAAIGGGGGGNSRRATKKKKMGPKRTAQERKSREKLRVIAETLKPIPFTPGKTLDFEKHQSLLERLGLWDFVHVEFDSPLRADLLAQLIASYVPSNRCSYVNGVRINVNRADLGRALKLPKKTVGAVAAAAAVADSLDFAESIAFVEEVVYNWMLLPNDSCMISGDVFLWLNLIKEGNFEKVDWAGLIWFMVEKELRAPQLVSCYYASHLQHLIKTQHEELLEEGVEVVVEENEVKEEGDEEEEDEEGVKEDVDGSGDVQMGEVDEGQVRDLGGQVQELEGQVQELEEHHIELSLGQDNNVEKVEVEKEQEQGGEEQMMDFEQVKDVEEPGMWLLDQKNCMGDPFLRPCHGGDVKGVNCEQLIEDEGEDGNQEEEGEEEEEEEDAEEDEHDGGFHLSPKCIPMEGMTSGNGSLAQVMDAGQLPFGSGIDLRDTPVGDFLSSRDEHQMISGSSLFGNGHKRDNLALDNHNSHHSLNGSNKRLRSDSPWNTKPMDFETCMEQLEHWMGKARMMYATKDQACEESSMNQQLLMNELQKRDNLIEHLHKAKFEETQKRQMEVYRFEKELYMMQSLVDGYRKALKETRKAFAEYRARCPQGNEPLYADVPGSGGLVLTVMEVEKERLKKEAEERAKLRDFMLEFEKKSADFESTWFGKFEAYLSTIESLHKKLLALEDQMKHLNEVNANRKVSDPIKCAPTTEGETAS</sequence>
<feature type="compositionally biased region" description="Acidic residues" evidence="2">
    <location>
        <begin position="455"/>
        <end position="479"/>
    </location>
</feature>
<feature type="region of interest" description="Disordered" evidence="2">
    <location>
        <begin position="455"/>
        <end position="502"/>
    </location>
</feature>
<protein>
    <submittedName>
        <fullName evidence="3">Uncharacterized protein</fullName>
    </submittedName>
</protein>
<dbReference type="PANTHER" id="PTHR35120">
    <property type="entry name" value="HISTONE ACETYLTRANSFERASE KAT6B-LIKE"/>
    <property type="match status" value="1"/>
</dbReference>
<keyword evidence="4" id="KW-1185">Reference proteome</keyword>
<dbReference type="Gramene" id="rna-AYBTSS11_LOCUS31051">
    <property type="protein sequence ID" value="CAJ1978850.1"/>
    <property type="gene ID" value="gene-AYBTSS11_LOCUS31051"/>
</dbReference>
<feature type="compositionally biased region" description="Polar residues" evidence="2">
    <location>
        <begin position="33"/>
        <end position="47"/>
    </location>
</feature>
<name>A0AA86W6H7_9FABA</name>
<feature type="compositionally biased region" description="Low complexity" evidence="2">
    <location>
        <begin position="553"/>
        <end position="567"/>
    </location>
</feature>
<feature type="compositionally biased region" description="Acidic residues" evidence="2">
    <location>
        <begin position="322"/>
        <end position="338"/>
    </location>
</feature>
<gene>
    <name evidence="3" type="ORF">AYBTSS11_LOCUS31051</name>
</gene>
<evidence type="ECO:0000313" key="4">
    <source>
        <dbReference type="Proteomes" id="UP001189624"/>
    </source>
</evidence>
<evidence type="ECO:0000256" key="2">
    <source>
        <dbReference type="SAM" id="MobiDB-lite"/>
    </source>
</evidence>
<organism evidence="3 4">
    <name type="scientific">Sphenostylis stenocarpa</name>
    <dbReference type="NCBI Taxonomy" id="92480"/>
    <lineage>
        <taxon>Eukaryota</taxon>
        <taxon>Viridiplantae</taxon>
        <taxon>Streptophyta</taxon>
        <taxon>Embryophyta</taxon>
        <taxon>Tracheophyta</taxon>
        <taxon>Spermatophyta</taxon>
        <taxon>Magnoliopsida</taxon>
        <taxon>eudicotyledons</taxon>
        <taxon>Gunneridae</taxon>
        <taxon>Pentapetalae</taxon>
        <taxon>rosids</taxon>
        <taxon>fabids</taxon>
        <taxon>Fabales</taxon>
        <taxon>Fabaceae</taxon>
        <taxon>Papilionoideae</taxon>
        <taxon>50 kb inversion clade</taxon>
        <taxon>NPAAA clade</taxon>
        <taxon>indigoferoid/millettioid clade</taxon>
        <taxon>Phaseoleae</taxon>
        <taxon>Sphenostylis</taxon>
    </lineage>
</organism>
<proteinExistence type="predicted"/>
<dbReference type="AlphaFoldDB" id="A0AA86W6H7"/>
<dbReference type="PANTHER" id="PTHR35120:SF2">
    <property type="entry name" value="AMINOTRANSFERASE-LIKE PLANT MOBILE DOMAIN-CONTAINING PROTEIN"/>
    <property type="match status" value="1"/>
</dbReference>
<feature type="compositionally biased region" description="Polar residues" evidence="2">
    <location>
        <begin position="15"/>
        <end position="26"/>
    </location>
</feature>
<dbReference type="Proteomes" id="UP001189624">
    <property type="component" value="Chromosome 11"/>
</dbReference>